<comment type="caution">
    <text evidence="2">The sequence shown here is derived from an EMBL/GenBank/DDBJ whole genome shotgun (WGS) entry which is preliminary data.</text>
</comment>
<protein>
    <submittedName>
        <fullName evidence="2">Uncharacterized protein</fullName>
    </submittedName>
</protein>
<evidence type="ECO:0000313" key="3">
    <source>
        <dbReference type="Proteomes" id="UP001321506"/>
    </source>
</evidence>
<feature type="region of interest" description="Disordered" evidence="1">
    <location>
        <begin position="307"/>
        <end position="334"/>
    </location>
</feature>
<gene>
    <name evidence="2" type="ORF">QF206_05620</name>
</gene>
<dbReference type="Proteomes" id="UP001321506">
    <property type="component" value="Unassembled WGS sequence"/>
</dbReference>
<reference evidence="2 3" key="1">
    <citation type="submission" date="2023-04" db="EMBL/GenBank/DDBJ databases">
        <title>Klugiella caeni sp. nov. isolated from the sludge of biochemical tank.</title>
        <authorList>
            <person name="Geng K."/>
        </authorList>
    </citation>
    <scope>NUCLEOTIDE SEQUENCE [LARGE SCALE GENOMIC DNA]</scope>
    <source>
        <strain evidence="2 3">YN-L-19</strain>
    </source>
</reference>
<dbReference type="RefSeq" id="WP_281488236.1">
    <property type="nucleotide sequence ID" value="NZ_JASATX010000002.1"/>
</dbReference>
<name>A0AAW6T7Y2_9MICO</name>
<dbReference type="EMBL" id="JASATX010000002">
    <property type="protein sequence ID" value="MDI2098443.1"/>
    <property type="molecule type" value="Genomic_DNA"/>
</dbReference>
<organism evidence="2 3">
    <name type="scientific">Ruicaihuangia caeni</name>
    <dbReference type="NCBI Taxonomy" id="3042517"/>
    <lineage>
        <taxon>Bacteria</taxon>
        <taxon>Bacillati</taxon>
        <taxon>Actinomycetota</taxon>
        <taxon>Actinomycetes</taxon>
        <taxon>Micrococcales</taxon>
        <taxon>Microbacteriaceae</taxon>
        <taxon>Ruicaihuangia</taxon>
    </lineage>
</organism>
<proteinExistence type="predicted"/>
<sequence>MSVVAVGTGAWATEVVARYPGEAARVGPDTAGVHVQLETGWFQAHEDFDIVLTGSNRDAVEGRTEANGSGALSFTPDEPLAAGKYAVKVEENASGASEGNVIDSWSFTVEAPSSLAANSSGGASAHSGSSILLVARDGTRDSYLAEVLRAEGYTSFDTATPEQVSGELLADRAVVILGAMSSTGPHISDIRAWVLGGGDLVTMKPQGELAELAGLQPTGETLENAYLQIDTDAQPGAGLTAEAMQFKGDALLYSSGSVSQTAATLLPSAESRGQYPALTLTDVGDGGGRVAAFSYDLATSVMYTRQGDPAAAGSERDGSPPIRPNDLFMGSNGEPDPLDLSRIGTPQADEQMRLLSNVLEELHGSTSPLPRFWYLPHGENAAIVMAADDHATKDGTRTFLQRMVSAAPDDCDVAQWECPQASVWLDPSTPLSPEDAEHYSDLGFDLGVHVSTQCADWTPESLADAFTRHMLAFRARYPDLPDQKGHRLHCIAYSNWLGLPKEDQKWGIRIDMDYYNWPPSWIDGRPGYMTGSALPMRFSDETGRMLDVFQQESHLVNETWNGSTAAIEELIDAAEDERGYYGAFGTHFDFSDNFDQQLMDIATRRGVPMISARQLLDFTDGRQASNFENVRANADGGLAFDIDVDPLAQGLLWGMLPVDSGDETLESLTADGNPVDYDLRLIKGVRYALFEADDAHYEARYR</sequence>
<evidence type="ECO:0000313" key="2">
    <source>
        <dbReference type="EMBL" id="MDI2098443.1"/>
    </source>
</evidence>
<accession>A0AAW6T7Y2</accession>
<evidence type="ECO:0000256" key="1">
    <source>
        <dbReference type="SAM" id="MobiDB-lite"/>
    </source>
</evidence>
<keyword evidence="3" id="KW-1185">Reference proteome</keyword>
<dbReference type="AlphaFoldDB" id="A0AAW6T7Y2"/>